<gene>
    <name evidence="6" type="ORF">U7230_12145</name>
</gene>
<dbReference type="PANTHER" id="PTHR11851">
    <property type="entry name" value="METALLOPROTEASE"/>
    <property type="match status" value="1"/>
</dbReference>
<dbReference type="Pfam" id="PF05193">
    <property type="entry name" value="Peptidase_M16_C"/>
    <property type="match status" value="1"/>
</dbReference>
<evidence type="ECO:0000313" key="6">
    <source>
        <dbReference type="EMBL" id="WRP16828.1"/>
    </source>
</evidence>
<evidence type="ECO:0000256" key="2">
    <source>
        <dbReference type="SAM" id="MobiDB-lite"/>
    </source>
</evidence>
<dbReference type="SUPFAM" id="SSF63411">
    <property type="entry name" value="LuxS/MPP-like metallohydrolase"/>
    <property type="match status" value="2"/>
</dbReference>
<dbReference type="Pfam" id="PF00675">
    <property type="entry name" value="Peptidase_M16"/>
    <property type="match status" value="1"/>
</dbReference>
<organism evidence="6 7">
    <name type="scientific">Carboxydichorda subterranea</name>
    <dbReference type="NCBI Taxonomy" id="3109565"/>
    <lineage>
        <taxon>Bacteria</taxon>
        <taxon>Bacillati</taxon>
        <taxon>Bacillota</taxon>
        <taxon>Limnochordia</taxon>
        <taxon>Limnochordales</taxon>
        <taxon>Geochordaceae</taxon>
        <taxon>Carboxydichorda</taxon>
    </lineage>
</organism>
<evidence type="ECO:0000313" key="7">
    <source>
        <dbReference type="Proteomes" id="UP001332192"/>
    </source>
</evidence>
<name>A0ABZ1BXL1_9FIRM</name>
<evidence type="ECO:0000259" key="4">
    <source>
        <dbReference type="Pfam" id="PF00675"/>
    </source>
</evidence>
<feature type="compositionally biased region" description="Pro residues" evidence="2">
    <location>
        <begin position="41"/>
        <end position="53"/>
    </location>
</feature>
<dbReference type="InterPro" id="IPR007863">
    <property type="entry name" value="Peptidase_M16_C"/>
</dbReference>
<dbReference type="EMBL" id="CP141615">
    <property type="protein sequence ID" value="WRP16828.1"/>
    <property type="molecule type" value="Genomic_DNA"/>
</dbReference>
<dbReference type="InterPro" id="IPR050361">
    <property type="entry name" value="MPP/UQCRC_Complex"/>
</dbReference>
<accession>A0ABZ1BXL1</accession>
<keyword evidence="3" id="KW-0732">Signal</keyword>
<feature type="domain" description="Peptidase M16 N-terminal" evidence="4">
    <location>
        <begin position="83"/>
        <end position="204"/>
    </location>
</feature>
<feature type="chain" id="PRO_5045506203" evidence="3">
    <location>
        <begin position="32"/>
        <end position="520"/>
    </location>
</feature>
<feature type="signal peptide" evidence="3">
    <location>
        <begin position="1"/>
        <end position="31"/>
    </location>
</feature>
<dbReference type="Proteomes" id="UP001332192">
    <property type="component" value="Chromosome"/>
</dbReference>
<reference evidence="6 7" key="1">
    <citation type="journal article" date="2024" name="Front. Microbiol.">
        <title>Novel thermophilic genera Geochorda gen. nov. and Carboxydochorda gen. nov. from the deep terrestrial subsurface reveal the ecophysiological diversity in the class Limnochordia.</title>
        <authorList>
            <person name="Karnachuk O.V."/>
            <person name="Lukina A.P."/>
            <person name="Avakyan M.R."/>
            <person name="Kadnikov V.V."/>
            <person name="Begmatov S."/>
            <person name="Beletsky A.V."/>
            <person name="Vlasova K.G."/>
            <person name="Novikov A.A."/>
            <person name="Shcherbakova V.A."/>
            <person name="Mardanov A.V."/>
            <person name="Ravin N.V."/>
        </authorList>
    </citation>
    <scope>NUCLEOTIDE SEQUENCE [LARGE SCALE GENOMIC DNA]</scope>
    <source>
        <strain evidence="6 7">L945</strain>
    </source>
</reference>
<dbReference type="InterPro" id="IPR011765">
    <property type="entry name" value="Pept_M16_N"/>
</dbReference>
<protein>
    <submittedName>
        <fullName evidence="6">Pitrilysin family protein</fullName>
    </submittedName>
</protein>
<evidence type="ECO:0000259" key="5">
    <source>
        <dbReference type="Pfam" id="PF05193"/>
    </source>
</evidence>
<keyword evidence="7" id="KW-1185">Reference proteome</keyword>
<feature type="domain" description="Peptidase M16 C-terminal" evidence="5">
    <location>
        <begin position="234"/>
        <end position="422"/>
    </location>
</feature>
<comment type="similarity">
    <text evidence="1">Belongs to the peptidase M16 family.</text>
</comment>
<dbReference type="PANTHER" id="PTHR11851:SF49">
    <property type="entry name" value="MITOCHONDRIAL-PROCESSING PEPTIDASE SUBUNIT ALPHA"/>
    <property type="match status" value="1"/>
</dbReference>
<feature type="region of interest" description="Disordered" evidence="2">
    <location>
        <begin position="34"/>
        <end position="53"/>
    </location>
</feature>
<dbReference type="Gene3D" id="3.30.830.10">
    <property type="entry name" value="Metalloenzyme, LuxS/M16 peptidase-like"/>
    <property type="match status" value="2"/>
</dbReference>
<sequence length="520" mass="56816">MNQPCRIREALRRRSLWLLAAILTLGVALEAAGQPAAAPSPSSPAPAPVELPPIPPITLPEAVEPVSLPPITRETLPNGLEVVVVERHGRPLAYALLSLPVGDVDSPVSNPAVATVTGDMLTKGTITRTALDIARAIESVGGRLGASVGPERTQVYAATLARHLPLALELMADVVRHPVFPEDELVIYRRQVEASIKQSWDDPATLAGLHAEELLYGNRHPLGHFTTPAEVDAVSREQLIAFHREHYSPKGARLLVSGDVEPAEVLELARRWLGDWEAAARAAGNGASAAAASEPRMAPVLPALEKSRIRFVEWPGQTQVRIELRQPGPPATVDDWLALSAYNYVLGGGGFASRLMRTVRSELGQTYDIHTYYERQRFPAAFVLSTYTRNAEVWKTLEVIRAELERFAREGVRPEELDDARQFMILSYPSGLETLSSLTASVDSALYLGRGLEWVSQFPVKVSQLTPEEVNAAIRRYFHPERFAIVLLGDPEVLQHAPPTIWGVPASAIEKVPKSFVPDS</sequence>
<proteinExistence type="inferred from homology"/>
<dbReference type="RefSeq" id="WP_324716100.1">
    <property type="nucleotide sequence ID" value="NZ_CP141615.1"/>
</dbReference>
<dbReference type="InterPro" id="IPR011249">
    <property type="entry name" value="Metalloenz_LuxS/M16"/>
</dbReference>
<evidence type="ECO:0000256" key="3">
    <source>
        <dbReference type="SAM" id="SignalP"/>
    </source>
</evidence>
<evidence type="ECO:0000256" key="1">
    <source>
        <dbReference type="ARBA" id="ARBA00007261"/>
    </source>
</evidence>